<dbReference type="GO" id="GO:0005912">
    <property type="term" value="C:adherens junction"/>
    <property type="evidence" value="ECO:0007669"/>
    <property type="project" value="UniProtKB-SubCell"/>
</dbReference>
<dbReference type="Proteomes" id="UP001178461">
    <property type="component" value="Chromosome 17"/>
</dbReference>
<evidence type="ECO:0000313" key="11">
    <source>
        <dbReference type="Proteomes" id="UP001178461"/>
    </source>
</evidence>
<reference evidence="10" key="1">
    <citation type="submission" date="2022-12" db="EMBL/GenBank/DDBJ databases">
        <authorList>
            <person name="Alioto T."/>
            <person name="Alioto T."/>
            <person name="Gomez Garrido J."/>
        </authorList>
    </citation>
    <scope>NUCLEOTIDE SEQUENCE</scope>
</reference>
<comment type="similarity">
    <text evidence="3">Belongs to the ADIP family.</text>
</comment>
<keyword evidence="6" id="KW-0965">Cell junction</keyword>
<evidence type="ECO:0000256" key="5">
    <source>
        <dbReference type="ARBA" id="ARBA00022889"/>
    </source>
</evidence>
<accession>A0AA35PP52</accession>
<dbReference type="EMBL" id="OX395142">
    <property type="protein sequence ID" value="CAI5796211.1"/>
    <property type="molecule type" value="Genomic_DNA"/>
</dbReference>
<feature type="coiled-coil region" evidence="9">
    <location>
        <begin position="132"/>
        <end position="219"/>
    </location>
</feature>
<dbReference type="GO" id="GO:0034451">
    <property type="term" value="C:centriolar satellite"/>
    <property type="evidence" value="ECO:0007669"/>
    <property type="project" value="UniProtKB-SubCell"/>
</dbReference>
<feature type="coiled-coil region" evidence="9">
    <location>
        <begin position="397"/>
        <end position="424"/>
    </location>
</feature>
<evidence type="ECO:0000256" key="2">
    <source>
        <dbReference type="ARBA" id="ARBA00004607"/>
    </source>
</evidence>
<keyword evidence="11" id="KW-1185">Reference proteome</keyword>
<dbReference type="AlphaFoldDB" id="A0AA35PP52"/>
<dbReference type="PANTHER" id="PTHR46507:SF5">
    <property type="entry name" value="AFADIN- AND ALPHA-ACTININ-BINDING PROTEIN-LIKE"/>
    <property type="match status" value="1"/>
</dbReference>
<keyword evidence="7 9" id="KW-0175">Coiled coil</keyword>
<protein>
    <recommendedName>
        <fullName evidence="12">SSX family member 2 interacting protein</fullName>
    </recommendedName>
</protein>
<evidence type="ECO:0008006" key="12">
    <source>
        <dbReference type="Google" id="ProtNLM"/>
    </source>
</evidence>
<evidence type="ECO:0000256" key="3">
    <source>
        <dbReference type="ARBA" id="ARBA00009291"/>
    </source>
</evidence>
<gene>
    <name evidence="10" type="ORF">PODLI_1B024500</name>
</gene>
<comment type="subcellular location">
    <subcellularLocation>
        <location evidence="1">Cell junction</location>
        <location evidence="1">Adherens junction</location>
    </subcellularLocation>
    <subcellularLocation>
        <location evidence="2">Cytoplasm</location>
        <location evidence="2">Cytoskeleton</location>
        <location evidence="2">Microtubule organizing center</location>
        <location evidence="2">Centrosome</location>
        <location evidence="2">Centriolar satellite</location>
    </subcellularLocation>
</comment>
<evidence type="ECO:0000256" key="8">
    <source>
        <dbReference type="ARBA" id="ARBA00023212"/>
    </source>
</evidence>
<sequence>MEASAAPDTPGEQLFTDTQFFSYASEMGLFSADGCNPACYPDSGELLGGLGGLGDVVCWSDNVDHCISYLNKELVMLGLPALYKDDGSGDAEHGFDLLALVNSACRLLNLYQGVSAKLGDLEAEERRRAGELDYLRSRHGKLKDQVEACEQEIAAVQSKEQQLQSKNKQLNSMLKGEKDEIAKLLNALGNQKSQHSHEMKRKEQELLRLREKMSQLVTDKKDKRGTIEVLNTLPRVDGRRATWKTGKTLGRKEEELYRTQLAKQERREQGLALENAQLKQLLSQVGQDVEQLLGTDTAQDAELSCPYKAFQEQWSRLKSSLKTLGGQAVYAADSCVSEGGGQDPVISVTDHEKEIMKLKGEIEESRVLIALQQQCFQEQLTAASSSELPAHLKGSYFLEEQQLLQEEQNRFEEQKQAFEVERKNFTEAAIRLGWERKQFEQRKALFLQQGFLSSWPGFDVRDPTRRLSAPVAARGVQDEHLLKQRTWNKPICTPYPKVMITPCCSPVQVLRRKHLASNPTSPTMCRQQPLLPDDWPASPPQLWQSKRSCQNTACQTEVSVKDELQGDLLERFLDSFL</sequence>
<evidence type="ECO:0000256" key="4">
    <source>
        <dbReference type="ARBA" id="ARBA00022490"/>
    </source>
</evidence>
<name>A0AA35PP52_9SAUR</name>
<evidence type="ECO:0000256" key="1">
    <source>
        <dbReference type="ARBA" id="ARBA00004536"/>
    </source>
</evidence>
<evidence type="ECO:0000256" key="7">
    <source>
        <dbReference type="ARBA" id="ARBA00023054"/>
    </source>
</evidence>
<dbReference type="GO" id="GO:0007155">
    <property type="term" value="P:cell adhesion"/>
    <property type="evidence" value="ECO:0007669"/>
    <property type="project" value="UniProtKB-KW"/>
</dbReference>
<evidence type="ECO:0000313" key="10">
    <source>
        <dbReference type="EMBL" id="CAI5796211.1"/>
    </source>
</evidence>
<dbReference type="Pfam" id="PF11559">
    <property type="entry name" value="ADIP"/>
    <property type="match status" value="1"/>
</dbReference>
<proteinExistence type="inferred from homology"/>
<dbReference type="InterPro" id="IPR021622">
    <property type="entry name" value="Afadin/alpha-actinin-bd"/>
</dbReference>
<keyword evidence="8" id="KW-0206">Cytoskeleton</keyword>
<keyword evidence="4" id="KW-0963">Cytoplasm</keyword>
<evidence type="ECO:0000256" key="6">
    <source>
        <dbReference type="ARBA" id="ARBA00022949"/>
    </source>
</evidence>
<dbReference type="InterPro" id="IPR052300">
    <property type="entry name" value="Adhesion_Centrosome_assoc"/>
</dbReference>
<dbReference type="PANTHER" id="PTHR46507">
    <property type="entry name" value="AFADIN- AND ALPHA-ACTININ-BINDING PROTEIN"/>
    <property type="match status" value="1"/>
</dbReference>
<dbReference type="GO" id="GO:0036064">
    <property type="term" value="C:ciliary basal body"/>
    <property type="evidence" value="ECO:0007669"/>
    <property type="project" value="TreeGrafter"/>
</dbReference>
<keyword evidence="5" id="KW-0130">Cell adhesion</keyword>
<organism evidence="10 11">
    <name type="scientific">Podarcis lilfordi</name>
    <name type="common">Lilford's wall lizard</name>
    <dbReference type="NCBI Taxonomy" id="74358"/>
    <lineage>
        <taxon>Eukaryota</taxon>
        <taxon>Metazoa</taxon>
        <taxon>Chordata</taxon>
        <taxon>Craniata</taxon>
        <taxon>Vertebrata</taxon>
        <taxon>Euteleostomi</taxon>
        <taxon>Lepidosauria</taxon>
        <taxon>Squamata</taxon>
        <taxon>Bifurcata</taxon>
        <taxon>Unidentata</taxon>
        <taxon>Episquamata</taxon>
        <taxon>Laterata</taxon>
        <taxon>Lacertibaenia</taxon>
        <taxon>Lacertidae</taxon>
        <taxon>Podarcis</taxon>
    </lineage>
</organism>
<dbReference type="GO" id="GO:0035735">
    <property type="term" value="P:intraciliary transport involved in cilium assembly"/>
    <property type="evidence" value="ECO:0007669"/>
    <property type="project" value="TreeGrafter"/>
</dbReference>
<evidence type="ECO:0000256" key="9">
    <source>
        <dbReference type="SAM" id="Coils"/>
    </source>
</evidence>